<dbReference type="Proteomes" id="UP000501802">
    <property type="component" value="Chromosome"/>
</dbReference>
<dbReference type="Pfam" id="PF01841">
    <property type="entry name" value="Transglut_core"/>
    <property type="match status" value="1"/>
</dbReference>
<dbReference type="SUPFAM" id="SSF54001">
    <property type="entry name" value="Cysteine proteinases"/>
    <property type="match status" value="1"/>
</dbReference>
<gene>
    <name evidence="2" type="ORF">G8759_25865</name>
</gene>
<dbReference type="AlphaFoldDB" id="A0A6G9ATJ4"/>
<sequence>MSIRIAILHQTHYEYDRMVFLSPHLIRLKPAAHCPALIESYSLTIEPANHLVHWQQDPFGNFIARIDFAEAMQMMSIKVEIVAELVPVNPFDFFLDTYAESFPFRYDDQLQKDLAPYLEIAEEETYLKQWIEQQVDQTKQGTIDFLINLNKKVNEKVAYNIRLQPGVQTPEETLVTAIGSCRDSAWLLVQILRQFGLAARFVSGYLAQVFPDEKTSDDLAEQPENSLALHAWAEVYIPGAGWIGLDATSGMLATEGHIPLACTSNPASAAPLTGTSGLSETTLTYTNTLVRLN</sequence>
<dbReference type="Pfam" id="PF08379">
    <property type="entry name" value="Bact_transglu_N"/>
    <property type="match status" value="1"/>
</dbReference>
<reference evidence="2 3" key="1">
    <citation type="submission" date="2020-03" db="EMBL/GenBank/DDBJ databases">
        <authorList>
            <person name="Kim M.K."/>
        </authorList>
    </citation>
    <scope>NUCLEOTIDE SEQUENCE [LARGE SCALE GENOMIC DNA]</scope>
    <source>
        <strain evidence="2 3">BT328</strain>
    </source>
</reference>
<dbReference type="KEGG" id="spib:G8759_25865"/>
<feature type="domain" description="Transglutaminase-like" evidence="1">
    <location>
        <begin position="173"/>
        <end position="249"/>
    </location>
</feature>
<dbReference type="InterPro" id="IPR002931">
    <property type="entry name" value="Transglutaminase-like"/>
</dbReference>
<name>A0A6G9ATJ4_9BACT</name>
<organism evidence="2 3">
    <name type="scientific">Spirosoma aureum</name>
    <dbReference type="NCBI Taxonomy" id="2692134"/>
    <lineage>
        <taxon>Bacteria</taxon>
        <taxon>Pseudomonadati</taxon>
        <taxon>Bacteroidota</taxon>
        <taxon>Cytophagia</taxon>
        <taxon>Cytophagales</taxon>
        <taxon>Cytophagaceae</taxon>
        <taxon>Spirosoma</taxon>
    </lineage>
</organism>
<dbReference type="RefSeq" id="WP_167214804.1">
    <property type="nucleotide sequence ID" value="NZ_CP050063.1"/>
</dbReference>
<dbReference type="InterPro" id="IPR038765">
    <property type="entry name" value="Papain-like_cys_pep_sf"/>
</dbReference>
<keyword evidence="3" id="KW-1185">Reference proteome</keyword>
<dbReference type="PANTHER" id="PTHR33490">
    <property type="entry name" value="BLR5614 PROTEIN-RELATED"/>
    <property type="match status" value="1"/>
</dbReference>
<dbReference type="SMART" id="SM00460">
    <property type="entry name" value="TGc"/>
    <property type="match status" value="1"/>
</dbReference>
<evidence type="ECO:0000313" key="2">
    <source>
        <dbReference type="EMBL" id="QIP15812.1"/>
    </source>
</evidence>
<dbReference type="InterPro" id="IPR013589">
    <property type="entry name" value="Bac_transglu_N"/>
</dbReference>
<accession>A0A6G9ATJ4</accession>
<proteinExistence type="predicted"/>
<evidence type="ECO:0000313" key="3">
    <source>
        <dbReference type="Proteomes" id="UP000501802"/>
    </source>
</evidence>
<dbReference type="EMBL" id="CP050063">
    <property type="protein sequence ID" value="QIP15812.1"/>
    <property type="molecule type" value="Genomic_DNA"/>
</dbReference>
<dbReference type="PANTHER" id="PTHR33490:SF1">
    <property type="entry name" value="SLL1233 PROTEIN"/>
    <property type="match status" value="1"/>
</dbReference>
<dbReference type="Gene3D" id="3.10.620.30">
    <property type="match status" value="1"/>
</dbReference>
<evidence type="ECO:0000259" key="1">
    <source>
        <dbReference type="SMART" id="SM00460"/>
    </source>
</evidence>
<protein>
    <submittedName>
        <fullName evidence="2">Transglutaminase family protein</fullName>
    </submittedName>
</protein>